<feature type="compositionally biased region" description="Polar residues" evidence="2">
    <location>
        <begin position="165"/>
        <end position="195"/>
    </location>
</feature>
<feature type="coiled-coil region" evidence="1">
    <location>
        <begin position="34"/>
        <end position="61"/>
    </location>
</feature>
<keyword evidence="1" id="KW-0175">Coiled coil</keyword>
<name>A0A1J4L0N0_9EUKA</name>
<dbReference type="Proteomes" id="UP000179807">
    <property type="component" value="Unassembled WGS sequence"/>
</dbReference>
<accession>A0A1J4L0N0</accession>
<protein>
    <submittedName>
        <fullName evidence="3">Uncharacterized protein</fullName>
    </submittedName>
</protein>
<dbReference type="VEuPathDB" id="TrichDB:TRFO_13089"/>
<evidence type="ECO:0000313" key="3">
    <source>
        <dbReference type="EMBL" id="OHT16656.1"/>
    </source>
</evidence>
<dbReference type="GeneID" id="94831733"/>
<organism evidence="3 4">
    <name type="scientific">Tritrichomonas foetus</name>
    <dbReference type="NCBI Taxonomy" id="1144522"/>
    <lineage>
        <taxon>Eukaryota</taxon>
        <taxon>Metamonada</taxon>
        <taxon>Parabasalia</taxon>
        <taxon>Tritrichomonadida</taxon>
        <taxon>Tritrichomonadidae</taxon>
        <taxon>Tritrichomonas</taxon>
    </lineage>
</organism>
<sequence>MTDQFDFSLKRWSIFQSHSQNLTRKTFKNPEIMKSNLQTQIEKKTRRLVKEKTKYNELVKEIDEEFTKKINELKEPQVHVPISLAKEMIKFLTDRSFKSKEFQNSVNQLADLINYINYETDDETLTSLSQISNSSHYSRLSQSFHEKSGSDDDQSLSDIHKESGYNLNSRSTKSGYNLSQSDHNQNLSDDSGESLNNDSFNISNDDDNFSHHSFKNQNQKFNFDKNDEIDDEDEEIDETLLSGDDSDDVMRNLNSVKLDMNQYITQNYEVNDDFDDNIM</sequence>
<proteinExistence type="predicted"/>
<feature type="region of interest" description="Disordered" evidence="2">
    <location>
        <begin position="140"/>
        <end position="234"/>
    </location>
</feature>
<comment type="caution">
    <text evidence="3">The sequence shown here is derived from an EMBL/GenBank/DDBJ whole genome shotgun (WGS) entry which is preliminary data.</text>
</comment>
<dbReference type="AlphaFoldDB" id="A0A1J4L0N0"/>
<dbReference type="EMBL" id="MLAK01000089">
    <property type="protein sequence ID" value="OHT16656.1"/>
    <property type="molecule type" value="Genomic_DNA"/>
</dbReference>
<evidence type="ECO:0000313" key="4">
    <source>
        <dbReference type="Proteomes" id="UP000179807"/>
    </source>
</evidence>
<gene>
    <name evidence="3" type="ORF">TRFO_13089</name>
</gene>
<evidence type="ECO:0000256" key="2">
    <source>
        <dbReference type="SAM" id="MobiDB-lite"/>
    </source>
</evidence>
<keyword evidence="4" id="KW-1185">Reference proteome</keyword>
<evidence type="ECO:0000256" key="1">
    <source>
        <dbReference type="SAM" id="Coils"/>
    </source>
</evidence>
<reference evidence="3" key="1">
    <citation type="submission" date="2016-10" db="EMBL/GenBank/DDBJ databases">
        <authorList>
            <person name="Benchimol M."/>
            <person name="Almeida L.G."/>
            <person name="Vasconcelos A.T."/>
            <person name="Perreira-Neves A."/>
            <person name="Rosa I.A."/>
            <person name="Tasca T."/>
            <person name="Bogo M.R."/>
            <person name="de Souza W."/>
        </authorList>
    </citation>
    <scope>NUCLEOTIDE SEQUENCE [LARGE SCALE GENOMIC DNA]</scope>
    <source>
        <strain evidence="3">K</strain>
    </source>
</reference>
<dbReference type="RefSeq" id="XP_068369792.1">
    <property type="nucleotide sequence ID" value="XM_068497029.1"/>
</dbReference>